<dbReference type="GO" id="GO:0000166">
    <property type="term" value="F:nucleotide binding"/>
    <property type="evidence" value="ECO:0007669"/>
    <property type="project" value="UniProtKB-KW"/>
</dbReference>
<dbReference type="InterPro" id="IPR051927">
    <property type="entry name" value="Zn_Chap_cDPG_Synth"/>
</dbReference>
<dbReference type="EMBL" id="CAMXCT010000669">
    <property type="protein sequence ID" value="CAI3981916.1"/>
    <property type="molecule type" value="Genomic_DNA"/>
</dbReference>
<dbReference type="EMBL" id="CAMXCT030000669">
    <property type="protein sequence ID" value="CAL4769228.1"/>
    <property type="molecule type" value="Genomic_DNA"/>
</dbReference>
<evidence type="ECO:0000313" key="10">
    <source>
        <dbReference type="Proteomes" id="UP001152797"/>
    </source>
</evidence>
<organism evidence="7">
    <name type="scientific">Cladocopium goreaui</name>
    <dbReference type="NCBI Taxonomy" id="2562237"/>
    <lineage>
        <taxon>Eukaryota</taxon>
        <taxon>Sar</taxon>
        <taxon>Alveolata</taxon>
        <taxon>Dinophyceae</taxon>
        <taxon>Suessiales</taxon>
        <taxon>Symbiodiniaceae</taxon>
        <taxon>Cladocopium</taxon>
    </lineage>
</organism>
<feature type="domain" description="CobW C-terminal" evidence="6">
    <location>
        <begin position="290"/>
        <end position="399"/>
    </location>
</feature>
<evidence type="ECO:0000313" key="9">
    <source>
        <dbReference type="EMBL" id="CAL4769228.1"/>
    </source>
</evidence>
<evidence type="ECO:0000256" key="2">
    <source>
        <dbReference type="ARBA" id="ARBA00022801"/>
    </source>
</evidence>
<dbReference type="Pfam" id="PF02492">
    <property type="entry name" value="cobW"/>
    <property type="match status" value="1"/>
</dbReference>
<proteinExistence type="inferred from homology"/>
<dbReference type="Gene3D" id="3.40.50.300">
    <property type="entry name" value="P-loop containing nucleotide triphosphate hydrolases"/>
    <property type="match status" value="1"/>
</dbReference>
<evidence type="ECO:0000256" key="4">
    <source>
        <dbReference type="ARBA" id="ARBA00034320"/>
    </source>
</evidence>
<dbReference type="CDD" id="cd03112">
    <property type="entry name" value="CobW-like"/>
    <property type="match status" value="1"/>
</dbReference>
<gene>
    <name evidence="7" type="ORF">C1SCF055_LOCUS9660</name>
</gene>
<dbReference type="InterPro" id="IPR003495">
    <property type="entry name" value="CobW/HypB/UreG_nucleotide-bd"/>
</dbReference>
<dbReference type="InterPro" id="IPR036627">
    <property type="entry name" value="CobW-likC_sf"/>
</dbReference>
<evidence type="ECO:0000256" key="1">
    <source>
        <dbReference type="ARBA" id="ARBA00022741"/>
    </source>
</evidence>
<comment type="similarity">
    <text evidence="4">Belongs to the SIMIBI class G3E GTPase family. ZNG1 subfamily.</text>
</comment>
<sequence length="418" mass="46559">MGADKGYSTGPAPVAMDVDKTHKTETELLPVTVLSGFLGAGKTTLLQHVLHNQDGLRVAVIVNDMAEVNIDAMLVNSDQVPTAPSVLSQVLTVQDKMVEMQNGCICCTLRDDLIEHVTHLAEEKRFDYLLIESTGISEPMPVAATFVTEVEGKAMLGQVARLDTLVTVVDGKNFFETYGTTERLVDRPQLGAENGDQRNIATLLADQVECANVIVINKVDLLQEEEILQLEALLKKMNPKAELVRSSYGKIDLKLALNTHRFDFAEVQKMPGWLQELQGGHTPETEEYNISSLVFRSDKPFHPDRLEQLMFEGFDDLLRSKGLLWVAGRDHAALVWGQAGGAVTLEAGAWAHGSVPTEQWPPHLEKYKTRPYGDKRTELVFISRDLDKEALRKRLENALVTDEEFQLGPKGWEKFIKD</sequence>
<protein>
    <submittedName>
        <fullName evidence="9">CobW C-terminal domain-containing protein</fullName>
    </submittedName>
</protein>
<dbReference type="OrthoDB" id="258627at2759"/>
<dbReference type="PANTHER" id="PTHR43603:SF1">
    <property type="entry name" value="ZINC-REGULATED GTPASE METALLOPROTEIN ACTIVATOR 1"/>
    <property type="match status" value="1"/>
</dbReference>
<dbReference type="InterPro" id="IPR011629">
    <property type="entry name" value="CobW-like_C"/>
</dbReference>
<dbReference type="AlphaFoldDB" id="A0A9P1BYR5"/>
<reference evidence="8" key="2">
    <citation type="submission" date="2024-04" db="EMBL/GenBank/DDBJ databases">
        <authorList>
            <person name="Chen Y."/>
            <person name="Shah S."/>
            <person name="Dougan E. K."/>
            <person name="Thang M."/>
            <person name="Chan C."/>
        </authorList>
    </citation>
    <scope>NUCLEOTIDE SEQUENCE [LARGE SCALE GENOMIC DNA]</scope>
</reference>
<reference evidence="7" key="1">
    <citation type="submission" date="2022-10" db="EMBL/GenBank/DDBJ databases">
        <authorList>
            <person name="Chen Y."/>
            <person name="Dougan E. K."/>
            <person name="Chan C."/>
            <person name="Rhodes N."/>
            <person name="Thang M."/>
        </authorList>
    </citation>
    <scope>NUCLEOTIDE SEQUENCE</scope>
</reference>
<evidence type="ECO:0000259" key="6">
    <source>
        <dbReference type="SMART" id="SM00833"/>
    </source>
</evidence>
<evidence type="ECO:0000313" key="8">
    <source>
        <dbReference type="EMBL" id="CAL1135291.1"/>
    </source>
</evidence>
<name>A0A9P1BYR5_9DINO</name>
<comment type="caution">
    <text evidence="7">The sequence shown here is derived from an EMBL/GenBank/DDBJ whole genome shotgun (WGS) entry which is preliminary data.</text>
</comment>
<dbReference type="Proteomes" id="UP001152797">
    <property type="component" value="Unassembled WGS sequence"/>
</dbReference>
<evidence type="ECO:0000256" key="5">
    <source>
        <dbReference type="ARBA" id="ARBA00049117"/>
    </source>
</evidence>
<dbReference type="GO" id="GO:0016787">
    <property type="term" value="F:hydrolase activity"/>
    <property type="evidence" value="ECO:0007669"/>
    <property type="project" value="UniProtKB-KW"/>
</dbReference>
<keyword evidence="2" id="KW-0378">Hydrolase</keyword>
<dbReference type="Gene3D" id="3.30.1220.10">
    <property type="entry name" value="CobW-like, C-terminal domain"/>
    <property type="match status" value="1"/>
</dbReference>
<evidence type="ECO:0000313" key="7">
    <source>
        <dbReference type="EMBL" id="CAI3981916.1"/>
    </source>
</evidence>
<comment type="catalytic activity">
    <reaction evidence="5">
        <text>GTP + H2O = GDP + phosphate + H(+)</text>
        <dbReference type="Rhea" id="RHEA:19669"/>
        <dbReference type="ChEBI" id="CHEBI:15377"/>
        <dbReference type="ChEBI" id="CHEBI:15378"/>
        <dbReference type="ChEBI" id="CHEBI:37565"/>
        <dbReference type="ChEBI" id="CHEBI:43474"/>
        <dbReference type="ChEBI" id="CHEBI:58189"/>
    </reaction>
    <physiologicalReaction direction="left-to-right" evidence="5">
        <dbReference type="Rhea" id="RHEA:19670"/>
    </physiologicalReaction>
</comment>
<keyword evidence="1" id="KW-0547">Nucleotide-binding</keyword>
<evidence type="ECO:0000256" key="3">
    <source>
        <dbReference type="ARBA" id="ARBA00023186"/>
    </source>
</evidence>
<accession>A0A9P1BYR5</accession>
<keyword evidence="3" id="KW-0143">Chaperone</keyword>
<dbReference type="SMART" id="SM00833">
    <property type="entry name" value="CobW_C"/>
    <property type="match status" value="1"/>
</dbReference>
<dbReference type="SUPFAM" id="SSF52540">
    <property type="entry name" value="P-loop containing nucleoside triphosphate hydrolases"/>
    <property type="match status" value="1"/>
</dbReference>
<dbReference type="PANTHER" id="PTHR43603">
    <property type="entry name" value="COBW DOMAIN-CONTAINING PROTEIN DDB_G0274527"/>
    <property type="match status" value="1"/>
</dbReference>
<dbReference type="EMBL" id="CAMXCT020000669">
    <property type="protein sequence ID" value="CAL1135291.1"/>
    <property type="molecule type" value="Genomic_DNA"/>
</dbReference>
<dbReference type="Pfam" id="PF07683">
    <property type="entry name" value="CobW_C"/>
    <property type="match status" value="1"/>
</dbReference>
<dbReference type="InterPro" id="IPR027417">
    <property type="entry name" value="P-loop_NTPase"/>
</dbReference>
<keyword evidence="10" id="KW-1185">Reference proteome</keyword>